<proteinExistence type="predicted"/>
<accession>A0ABS7QN61</accession>
<feature type="region of interest" description="Disordered" evidence="1">
    <location>
        <begin position="1"/>
        <end position="26"/>
    </location>
</feature>
<protein>
    <submittedName>
        <fullName evidence="2">Uncharacterized protein</fullName>
    </submittedName>
</protein>
<comment type="caution">
    <text evidence="2">The sequence shown here is derived from an EMBL/GenBank/DDBJ whole genome shotgun (WGS) entry which is preliminary data.</text>
</comment>
<evidence type="ECO:0000313" key="2">
    <source>
        <dbReference type="EMBL" id="MBY8884630.1"/>
    </source>
</evidence>
<sequence>MHTYDTSPRPPYQSQIPPMRSPHDTVTVSNTPIYDALYSEYRRLFRALPFDRSGEEQLRLQPVAPRPGQWHPVAHSPYGTGRPRGVLPAALPPAPPSSGGAHANRMHGL</sequence>
<dbReference type="EMBL" id="JAINVZ010000003">
    <property type="protein sequence ID" value="MBY8884630.1"/>
    <property type="molecule type" value="Genomic_DNA"/>
</dbReference>
<gene>
    <name evidence="2" type="ORF">K7472_07195</name>
</gene>
<dbReference type="Proteomes" id="UP001198565">
    <property type="component" value="Unassembled WGS sequence"/>
</dbReference>
<feature type="compositionally biased region" description="Polar residues" evidence="1">
    <location>
        <begin position="1"/>
        <end position="16"/>
    </location>
</feature>
<feature type="region of interest" description="Disordered" evidence="1">
    <location>
        <begin position="61"/>
        <end position="109"/>
    </location>
</feature>
<evidence type="ECO:0000313" key="3">
    <source>
        <dbReference type="Proteomes" id="UP001198565"/>
    </source>
</evidence>
<reference evidence="2 3" key="1">
    <citation type="submission" date="2021-08" db="EMBL/GenBank/DDBJ databases">
        <title>Streptomyces sp. PTM05 isolated from lichen.</title>
        <authorList>
            <person name="Somphong A."/>
            <person name="Phongsopitanun W."/>
            <person name="Tanasupawat S."/>
        </authorList>
    </citation>
    <scope>NUCLEOTIDE SEQUENCE [LARGE SCALE GENOMIC DNA]</scope>
    <source>
        <strain evidence="2 3">Ptm05</strain>
    </source>
</reference>
<name>A0ABS7QN61_9ACTN</name>
<organism evidence="2 3">
    <name type="scientific">Streptantibioticus parmotrematis</name>
    <dbReference type="NCBI Taxonomy" id="2873249"/>
    <lineage>
        <taxon>Bacteria</taxon>
        <taxon>Bacillati</taxon>
        <taxon>Actinomycetota</taxon>
        <taxon>Actinomycetes</taxon>
        <taxon>Kitasatosporales</taxon>
        <taxon>Streptomycetaceae</taxon>
        <taxon>Streptantibioticus</taxon>
    </lineage>
</organism>
<keyword evidence="3" id="KW-1185">Reference proteome</keyword>
<evidence type="ECO:0000256" key="1">
    <source>
        <dbReference type="SAM" id="MobiDB-lite"/>
    </source>
</evidence>